<organism evidence="2 3">
    <name type="scientific">Hibiscus sabdariffa</name>
    <name type="common">roselle</name>
    <dbReference type="NCBI Taxonomy" id="183260"/>
    <lineage>
        <taxon>Eukaryota</taxon>
        <taxon>Viridiplantae</taxon>
        <taxon>Streptophyta</taxon>
        <taxon>Embryophyta</taxon>
        <taxon>Tracheophyta</taxon>
        <taxon>Spermatophyta</taxon>
        <taxon>Magnoliopsida</taxon>
        <taxon>eudicotyledons</taxon>
        <taxon>Gunneridae</taxon>
        <taxon>Pentapetalae</taxon>
        <taxon>rosids</taxon>
        <taxon>malvids</taxon>
        <taxon>Malvales</taxon>
        <taxon>Malvaceae</taxon>
        <taxon>Malvoideae</taxon>
        <taxon>Hibiscus</taxon>
    </lineage>
</organism>
<evidence type="ECO:0000313" key="3">
    <source>
        <dbReference type="Proteomes" id="UP001396334"/>
    </source>
</evidence>
<feature type="transmembrane region" description="Helical" evidence="1">
    <location>
        <begin position="24"/>
        <end position="44"/>
    </location>
</feature>
<comment type="caution">
    <text evidence="2">The sequence shown here is derived from an EMBL/GenBank/DDBJ whole genome shotgun (WGS) entry which is preliminary data.</text>
</comment>
<dbReference type="EMBL" id="JBBPBN010000016">
    <property type="protein sequence ID" value="KAK9021340.1"/>
    <property type="molecule type" value="Genomic_DNA"/>
</dbReference>
<keyword evidence="1" id="KW-0472">Membrane</keyword>
<feature type="transmembrane region" description="Helical" evidence="1">
    <location>
        <begin position="140"/>
        <end position="163"/>
    </location>
</feature>
<feature type="transmembrane region" description="Helical" evidence="1">
    <location>
        <begin position="89"/>
        <end position="106"/>
    </location>
</feature>
<evidence type="ECO:0008006" key="4">
    <source>
        <dbReference type="Google" id="ProtNLM"/>
    </source>
</evidence>
<gene>
    <name evidence="2" type="ORF">V6N11_011332</name>
</gene>
<accession>A0ABR2S7W8</accession>
<protein>
    <recommendedName>
        <fullName evidence="4">Transmembrane protein</fullName>
    </recommendedName>
</protein>
<name>A0ABR2S7W8_9ROSI</name>
<dbReference type="PANTHER" id="PTHR33133">
    <property type="entry name" value="OS08G0107100 PROTEIN-RELATED"/>
    <property type="match status" value="1"/>
</dbReference>
<proteinExistence type="predicted"/>
<keyword evidence="3" id="KW-1185">Reference proteome</keyword>
<dbReference type="PANTHER" id="PTHR33133:SF3">
    <property type="entry name" value="TRANSMEMBRANE PROTEIN"/>
    <property type="match status" value="1"/>
</dbReference>
<evidence type="ECO:0000313" key="2">
    <source>
        <dbReference type="EMBL" id="KAK9021340.1"/>
    </source>
</evidence>
<feature type="transmembrane region" description="Helical" evidence="1">
    <location>
        <begin position="262"/>
        <end position="281"/>
    </location>
</feature>
<keyword evidence="1" id="KW-1133">Transmembrane helix</keyword>
<sequence length="331" mass="36217">MEDSSITQSNVIMRRSIYTFLQNYHYFTTTAAILAFPYSLSILLSQFSVPYSPLLPAIHAHLEAMFMVAEFPPSSKLFNVLGFKISQTLSSSIFALPFTLSFFLLSKASVIRLLKRHNPTSPPPSFSSILPLYKPLLSTFVWNLFLLLAANSTAFSILFFGFFSSSPNWVTFMSAAGAVVYSIILANAIIVCNLALVCSGMEKSGGYMAILKACVLIKGRTLTALALAVPGNLALAAIEALFHYRVVSRTYGGAGGGDFNGFWMGLEGVLIAYLYSILVVFDSVVNSMFFKSCKTGGLVDDQEGRCCYQIEIVADKDGNGYVKLKNIEEFP</sequence>
<feature type="transmembrane region" description="Helical" evidence="1">
    <location>
        <begin position="175"/>
        <end position="201"/>
    </location>
</feature>
<keyword evidence="1" id="KW-0812">Transmembrane</keyword>
<feature type="transmembrane region" description="Helical" evidence="1">
    <location>
        <begin position="222"/>
        <end position="242"/>
    </location>
</feature>
<reference evidence="2 3" key="1">
    <citation type="journal article" date="2024" name="G3 (Bethesda)">
        <title>Genome assembly of Hibiscus sabdariffa L. provides insights into metabolisms of medicinal natural products.</title>
        <authorList>
            <person name="Kim T."/>
        </authorList>
    </citation>
    <scope>NUCLEOTIDE SEQUENCE [LARGE SCALE GENOMIC DNA]</scope>
    <source>
        <strain evidence="2">TK-2024</strain>
        <tissue evidence="2">Old leaves</tissue>
    </source>
</reference>
<dbReference type="Proteomes" id="UP001396334">
    <property type="component" value="Unassembled WGS sequence"/>
</dbReference>
<evidence type="ECO:0000256" key="1">
    <source>
        <dbReference type="SAM" id="Phobius"/>
    </source>
</evidence>